<dbReference type="EMBL" id="CP119881">
    <property type="protein sequence ID" value="WFD36465.1"/>
    <property type="molecule type" value="Genomic_DNA"/>
</dbReference>
<dbReference type="InterPro" id="IPR028389">
    <property type="entry name" value="POT1"/>
</dbReference>
<dbReference type="GO" id="GO:0032210">
    <property type="term" value="P:regulation of telomere maintenance via telomerase"/>
    <property type="evidence" value="ECO:0007669"/>
    <property type="project" value="TreeGrafter"/>
</dbReference>
<evidence type="ECO:0000256" key="6">
    <source>
        <dbReference type="ARBA" id="ARBA00022895"/>
    </source>
</evidence>
<comment type="similarity">
    <text evidence="3">Belongs to the telombin family.</text>
</comment>
<evidence type="ECO:0000256" key="1">
    <source>
        <dbReference type="ARBA" id="ARBA00004123"/>
    </source>
</evidence>
<feature type="domain" description="Protection of telomeres protein 1 ssDNA-binding" evidence="11">
    <location>
        <begin position="394"/>
        <end position="524"/>
    </location>
</feature>
<dbReference type="GO" id="GO:0000783">
    <property type="term" value="C:nuclear telomere cap complex"/>
    <property type="evidence" value="ECO:0007669"/>
    <property type="project" value="TreeGrafter"/>
</dbReference>
<evidence type="ECO:0000313" key="13">
    <source>
        <dbReference type="Proteomes" id="UP001219933"/>
    </source>
</evidence>
<dbReference type="Pfam" id="PF16686">
    <property type="entry name" value="POT1PC"/>
    <property type="match status" value="1"/>
</dbReference>
<sequence length="593" mass="65536">MGRARRQKRGDGGGQRTAPSTFLYAPYAARGSPSHYPDTLAKPSGIAHPENAVLTVSEMEQQVLGSVVDEETWLGLISEGRGARACVATRMVDISPLELDAPKPSFQASLQWTNGSGSTRLLPVWFVGRSISAFHSIIYPYVQSDGEVLLFMSGFGAELVSVAGDGHAMAGIKLNDERVSLKALLHAHTQPHKLLWFDCNRDAPVKMVMSHVDTAAYVEPAKESVAPASGASRVIDRRDYVCLDDLLEGTVICTMGIVQENTDLRPPGGRSRDFMQRLTLGDGSGASRNNILYINMFAGTAEELPGRLARHESIILRGLQINSFNGKHQGVISRKNAFDWAVWNSTTNSWRFSPGRSNLFSDAEKGALMQLTERMGVLCNAVEARPMRTNITRLKDVESHTYVRLVCEIVKVFPLSTPPDVYVTDYSRNSRFLSQHDKYLRGESHEEAGAVFQIGLWDNQAPLALELAPGQIVRMENVRVKEGRTGVLSGALGSERDYGHKIFVLAESDPEYQELVSWREAFSKKRPNTAPDPAQRKLRPANLPLGTQLRTAPHPLAPDRYTIDPLEDEEWPIDFDEIDEGSTSGVSIHTQTW</sequence>
<keyword evidence="6" id="KW-0779">Telomere</keyword>
<dbReference type="GO" id="GO:0010521">
    <property type="term" value="F:telomerase inhibitor activity"/>
    <property type="evidence" value="ECO:0007669"/>
    <property type="project" value="TreeGrafter"/>
</dbReference>
<dbReference type="GO" id="GO:0098505">
    <property type="term" value="F:G-rich strand telomeric DNA binding"/>
    <property type="evidence" value="ECO:0007669"/>
    <property type="project" value="TreeGrafter"/>
</dbReference>
<evidence type="ECO:0000256" key="9">
    <source>
        <dbReference type="SAM" id="MobiDB-lite"/>
    </source>
</evidence>
<feature type="region of interest" description="Disordered" evidence="9">
    <location>
        <begin position="1"/>
        <end position="20"/>
    </location>
</feature>
<evidence type="ECO:0000256" key="5">
    <source>
        <dbReference type="ARBA" id="ARBA00022454"/>
    </source>
</evidence>
<evidence type="ECO:0000256" key="8">
    <source>
        <dbReference type="ARBA" id="ARBA00023242"/>
    </source>
</evidence>
<evidence type="ECO:0000313" key="12">
    <source>
        <dbReference type="EMBL" id="WFD36465.1"/>
    </source>
</evidence>
<name>A0AAF0J7V8_9BASI</name>
<accession>A0AAF0J7V8</accession>
<evidence type="ECO:0000256" key="2">
    <source>
        <dbReference type="ARBA" id="ARBA00004574"/>
    </source>
</evidence>
<evidence type="ECO:0000259" key="10">
    <source>
        <dbReference type="Pfam" id="PF02765"/>
    </source>
</evidence>
<dbReference type="Proteomes" id="UP001219933">
    <property type="component" value="Chromosome 5"/>
</dbReference>
<dbReference type="PANTHER" id="PTHR14513:SF0">
    <property type="entry name" value="PROTECTION OF TELOMERES PROTEIN 1"/>
    <property type="match status" value="1"/>
</dbReference>
<gene>
    <name evidence="12" type="ORF">MCUN1_003344</name>
</gene>
<evidence type="ECO:0000256" key="3">
    <source>
        <dbReference type="ARBA" id="ARBA00008442"/>
    </source>
</evidence>
<keyword evidence="7" id="KW-0238">DNA-binding</keyword>
<evidence type="ECO:0000259" key="11">
    <source>
        <dbReference type="Pfam" id="PF16686"/>
    </source>
</evidence>
<comment type="subcellular location">
    <subcellularLocation>
        <location evidence="2">Chromosome</location>
        <location evidence="2">Telomere</location>
    </subcellularLocation>
    <subcellularLocation>
        <location evidence="1">Nucleus</location>
    </subcellularLocation>
</comment>
<keyword evidence="8" id="KW-0539">Nucleus</keyword>
<organism evidence="12 13">
    <name type="scientific">Malassezia cuniculi</name>
    <dbReference type="NCBI Taxonomy" id="948313"/>
    <lineage>
        <taxon>Eukaryota</taxon>
        <taxon>Fungi</taxon>
        <taxon>Dikarya</taxon>
        <taxon>Basidiomycota</taxon>
        <taxon>Ustilaginomycotina</taxon>
        <taxon>Malasseziomycetes</taxon>
        <taxon>Malasseziales</taxon>
        <taxon>Malasseziaceae</taxon>
        <taxon>Malassezia</taxon>
    </lineage>
</organism>
<dbReference type="InterPro" id="IPR032042">
    <property type="entry name" value="POT1PC"/>
</dbReference>
<dbReference type="Pfam" id="PF02765">
    <property type="entry name" value="POT1"/>
    <property type="match status" value="1"/>
</dbReference>
<protein>
    <recommendedName>
        <fullName evidence="4">Protection of telomeres protein 1</fullName>
    </recommendedName>
</protein>
<dbReference type="InterPro" id="IPR011564">
    <property type="entry name" value="Telomer_end-bd_POT1/Cdc13"/>
</dbReference>
<dbReference type="Gene3D" id="2.40.50.140">
    <property type="entry name" value="Nucleic acid-binding proteins"/>
    <property type="match status" value="2"/>
</dbReference>
<reference evidence="12" key="1">
    <citation type="submission" date="2023-03" db="EMBL/GenBank/DDBJ databases">
        <title>Mating type loci evolution in Malassezia.</title>
        <authorList>
            <person name="Coelho M.A."/>
        </authorList>
    </citation>
    <scope>NUCLEOTIDE SEQUENCE</scope>
    <source>
        <strain evidence="12">CBS 11721</strain>
    </source>
</reference>
<dbReference type="GO" id="GO:0016233">
    <property type="term" value="P:telomere capping"/>
    <property type="evidence" value="ECO:0007669"/>
    <property type="project" value="TreeGrafter"/>
</dbReference>
<keyword evidence="13" id="KW-1185">Reference proteome</keyword>
<dbReference type="SUPFAM" id="SSF50249">
    <property type="entry name" value="Nucleic acid-binding proteins"/>
    <property type="match status" value="2"/>
</dbReference>
<dbReference type="InterPro" id="IPR012340">
    <property type="entry name" value="NA-bd_OB-fold"/>
</dbReference>
<feature type="domain" description="Telomeric single stranded DNA binding POT1/Cdc13" evidence="10">
    <location>
        <begin position="241"/>
        <end position="357"/>
    </location>
</feature>
<dbReference type="PANTHER" id="PTHR14513">
    <property type="entry name" value="PROTECTION OF TELOMERES 1"/>
    <property type="match status" value="1"/>
</dbReference>
<dbReference type="AlphaFoldDB" id="A0AAF0J7V8"/>
<keyword evidence="5" id="KW-0158">Chromosome</keyword>
<evidence type="ECO:0000256" key="4">
    <source>
        <dbReference type="ARBA" id="ARBA00015253"/>
    </source>
</evidence>
<proteinExistence type="inferred from homology"/>
<evidence type="ECO:0000256" key="7">
    <source>
        <dbReference type="ARBA" id="ARBA00023125"/>
    </source>
</evidence>